<proteinExistence type="predicted"/>
<dbReference type="EMBL" id="DS995707">
    <property type="protein sequence ID" value="EEQ34767.1"/>
    <property type="molecule type" value="Genomic_DNA"/>
</dbReference>
<dbReference type="InterPro" id="IPR011333">
    <property type="entry name" value="SKP1/BTB/POZ_sf"/>
</dbReference>
<name>C5FZ19_ARTOC</name>
<protein>
    <recommendedName>
        <fullName evidence="4">BTB domain-containing protein</fullName>
    </recommendedName>
</protein>
<dbReference type="OrthoDB" id="4174417at2759"/>
<organism evidence="2 3">
    <name type="scientific">Arthroderma otae (strain ATCC MYA-4605 / CBS 113480)</name>
    <name type="common">Microsporum canis</name>
    <dbReference type="NCBI Taxonomy" id="554155"/>
    <lineage>
        <taxon>Eukaryota</taxon>
        <taxon>Fungi</taxon>
        <taxon>Dikarya</taxon>
        <taxon>Ascomycota</taxon>
        <taxon>Pezizomycotina</taxon>
        <taxon>Eurotiomycetes</taxon>
        <taxon>Eurotiomycetidae</taxon>
        <taxon>Onygenales</taxon>
        <taxon>Arthrodermataceae</taxon>
        <taxon>Microsporum</taxon>
    </lineage>
</organism>
<evidence type="ECO:0000256" key="1">
    <source>
        <dbReference type="SAM" id="MobiDB-lite"/>
    </source>
</evidence>
<dbReference type="OMA" id="YEANTSY"/>
<sequence>MERVPEQLFYELDTCGDITLILDERDNTQEDDEDFYVSCELPSYLKEIQIKENYPNTGFDLPAHSQKKTKKKKVSKTWLDPVPEPELEQIYTSAANDQLQVNDDLTAEDDLQISWDTAEPATEGGGFEDKCIKDTAASQAIQFRASSKHLMLASPFFTAMLKSTWAEGATLNNQGVVELSALGSTRESLLVFLSAIHCRSQDIPQAISVSQLYEIALLVDYYQSYNALQFYLNTWIESIKASRPTGLSRDSIKWLFISWVSKRGDIFTSMTQILQREAKAPLRVSNLPIPEKVIDRINESRETSIKALITGLYNIADHIEGGRMECSFKCDSMRLGALRKQMTSRGLLNPRPAAPYKGYSFNRLSNSLRQVGIPEWYEANTSYPHRCQIGPTISAMISDVESSIGRLRLSESLGNKYRRLPSGGNSKSNQGVYPPIA</sequence>
<evidence type="ECO:0008006" key="4">
    <source>
        <dbReference type="Google" id="ProtNLM"/>
    </source>
</evidence>
<keyword evidence="3" id="KW-1185">Reference proteome</keyword>
<dbReference type="Gene3D" id="3.30.710.10">
    <property type="entry name" value="Potassium Channel Kv1.1, Chain A"/>
    <property type="match status" value="1"/>
</dbReference>
<dbReference type="HOGENOM" id="CLU_031555_2_0_1"/>
<dbReference type="STRING" id="554155.C5FZ19"/>
<evidence type="ECO:0000313" key="2">
    <source>
        <dbReference type="EMBL" id="EEQ34767.1"/>
    </source>
</evidence>
<gene>
    <name evidence="2" type="ORF">MCYG_07586</name>
</gene>
<feature type="region of interest" description="Disordered" evidence="1">
    <location>
        <begin position="416"/>
        <end position="437"/>
    </location>
</feature>
<dbReference type="AlphaFoldDB" id="C5FZ19"/>
<dbReference type="Proteomes" id="UP000002035">
    <property type="component" value="Unassembled WGS sequence"/>
</dbReference>
<dbReference type="GeneID" id="9230467"/>
<reference evidence="3" key="1">
    <citation type="journal article" date="2012" name="MBio">
        <title>Comparative genome analysis of Trichophyton rubrum and related dermatophytes reveals candidate genes involved in infection.</title>
        <authorList>
            <person name="Martinez D.A."/>
            <person name="Oliver B.G."/>
            <person name="Graeser Y."/>
            <person name="Goldberg J.M."/>
            <person name="Li W."/>
            <person name="Martinez-Rossi N.M."/>
            <person name="Monod M."/>
            <person name="Shelest E."/>
            <person name="Barton R.C."/>
            <person name="Birch E."/>
            <person name="Brakhage A.A."/>
            <person name="Chen Z."/>
            <person name="Gurr S.J."/>
            <person name="Heiman D."/>
            <person name="Heitman J."/>
            <person name="Kosti I."/>
            <person name="Rossi A."/>
            <person name="Saif S."/>
            <person name="Samalova M."/>
            <person name="Saunders C.W."/>
            <person name="Shea T."/>
            <person name="Summerbell R.C."/>
            <person name="Xu J."/>
            <person name="Young S."/>
            <person name="Zeng Q."/>
            <person name="Birren B.W."/>
            <person name="Cuomo C.A."/>
            <person name="White T.C."/>
        </authorList>
    </citation>
    <scope>NUCLEOTIDE SEQUENCE [LARGE SCALE GENOMIC DNA]</scope>
    <source>
        <strain evidence="3">ATCC MYA-4605 / CBS 113480</strain>
    </source>
</reference>
<dbReference type="RefSeq" id="XP_002843803.1">
    <property type="nucleotide sequence ID" value="XM_002843757.1"/>
</dbReference>
<evidence type="ECO:0000313" key="3">
    <source>
        <dbReference type="Proteomes" id="UP000002035"/>
    </source>
</evidence>
<dbReference type="eggNOG" id="ENOG502S8FX">
    <property type="taxonomic scope" value="Eukaryota"/>
</dbReference>
<accession>C5FZ19</accession>
<dbReference type="VEuPathDB" id="FungiDB:MCYG_07586"/>